<reference evidence="2 3" key="1">
    <citation type="submission" date="2017-03" db="EMBL/GenBank/DDBJ databases">
        <title>Genomes of endolithic fungi from Antarctica.</title>
        <authorList>
            <person name="Coleine C."/>
            <person name="Masonjones S."/>
            <person name="Stajich J.E."/>
        </authorList>
    </citation>
    <scope>NUCLEOTIDE SEQUENCE [LARGE SCALE GENOMIC DNA]</scope>
    <source>
        <strain evidence="2 3">CCFEE 5184</strain>
    </source>
</reference>
<feature type="compositionally biased region" description="Basic and acidic residues" evidence="1">
    <location>
        <begin position="591"/>
        <end position="609"/>
    </location>
</feature>
<proteinExistence type="predicted"/>
<dbReference type="EMBL" id="NAJQ01000900">
    <property type="protein sequence ID" value="TKA63857.1"/>
    <property type="molecule type" value="Genomic_DNA"/>
</dbReference>
<dbReference type="AlphaFoldDB" id="A0A4U0WM21"/>
<evidence type="ECO:0000256" key="1">
    <source>
        <dbReference type="SAM" id="MobiDB-lite"/>
    </source>
</evidence>
<organism evidence="2 3">
    <name type="scientific">Friedmanniomyces simplex</name>
    <dbReference type="NCBI Taxonomy" id="329884"/>
    <lineage>
        <taxon>Eukaryota</taxon>
        <taxon>Fungi</taxon>
        <taxon>Dikarya</taxon>
        <taxon>Ascomycota</taxon>
        <taxon>Pezizomycotina</taxon>
        <taxon>Dothideomycetes</taxon>
        <taxon>Dothideomycetidae</taxon>
        <taxon>Mycosphaerellales</taxon>
        <taxon>Teratosphaeriaceae</taxon>
        <taxon>Friedmanniomyces</taxon>
    </lineage>
</organism>
<sequence>MLTNHVETLVTIPPRLVNRRTKDKTYVAGTLRTNSYQQQIIAELLRCFSDPSASACVSRAAVDHALDYFVRHSNFLAVRQLLAILQDNSEYTLTTTNFDIFLAAAAANEDVHNFRLWLRNMLREELKPSPRTWASLHRLVCRRYPGTEMPGRVLSAMRAKGVLTDPETVREWLRDNVERRLTAYLASKTKSEDVDLDAFMSMYDKRYRLPLNQHQLSDARHSSAEQYRPWLTTVTTNIMAKVLLAHGRTQDALAVVRMYEDSGGPLRADTINTFLNAAERARDTGFAVSVLKYFAASAARSSRPAGKGIRLDAISYSTLFNVAWTRKNYNMLRVIWRYACCAGEVRWMVHQMVRTSLLKYVPATTSRRQLEREQGEVRLAEAVESVLKGSKAKKHTSENKEVNVRSRRGEVWSGWVGNFVVGLTDGIEDNRKDTGARAATSSAKSASENDASLHNLAQLTPYAAEMLALATQPRRKPLVISPTEQDPFDTPKTVSLPAHYARRTRLQALIDEDLAQTLHLTPTIPLPELLERAWEMDMQWNEQRLGAPTEAMTWAFYDREATEEQKAGVFVGMFEEMLVKGIEVPVKRVRRQGERGREQKEKEGGRRML</sequence>
<evidence type="ECO:0000313" key="2">
    <source>
        <dbReference type="EMBL" id="TKA63857.1"/>
    </source>
</evidence>
<evidence type="ECO:0008006" key="4">
    <source>
        <dbReference type="Google" id="ProtNLM"/>
    </source>
</evidence>
<accession>A0A4U0WM21</accession>
<keyword evidence="3" id="KW-1185">Reference proteome</keyword>
<dbReference type="InterPro" id="IPR011990">
    <property type="entry name" value="TPR-like_helical_dom_sf"/>
</dbReference>
<dbReference type="Gene3D" id="1.25.40.10">
    <property type="entry name" value="Tetratricopeptide repeat domain"/>
    <property type="match status" value="1"/>
</dbReference>
<protein>
    <recommendedName>
        <fullName evidence="4">Pentatricopeptide repeat domain-containing protein</fullName>
    </recommendedName>
</protein>
<feature type="region of interest" description="Disordered" evidence="1">
    <location>
        <begin position="430"/>
        <end position="452"/>
    </location>
</feature>
<dbReference type="STRING" id="329884.A0A4U0WM21"/>
<dbReference type="OrthoDB" id="185373at2759"/>
<name>A0A4U0WM21_9PEZI</name>
<comment type="caution">
    <text evidence="2">The sequence shown here is derived from an EMBL/GenBank/DDBJ whole genome shotgun (WGS) entry which is preliminary data.</text>
</comment>
<dbReference type="Proteomes" id="UP000309340">
    <property type="component" value="Unassembled WGS sequence"/>
</dbReference>
<gene>
    <name evidence="2" type="ORF">B0A55_10700</name>
</gene>
<feature type="region of interest" description="Disordered" evidence="1">
    <location>
        <begin position="590"/>
        <end position="609"/>
    </location>
</feature>
<feature type="compositionally biased region" description="Low complexity" evidence="1">
    <location>
        <begin position="436"/>
        <end position="446"/>
    </location>
</feature>
<evidence type="ECO:0000313" key="3">
    <source>
        <dbReference type="Proteomes" id="UP000309340"/>
    </source>
</evidence>